<dbReference type="EMBL" id="AANZ01000009">
    <property type="protein sequence ID" value="EAQ80324.1"/>
    <property type="molecule type" value="Genomic_DNA"/>
</dbReference>
<dbReference type="PANTHER" id="PTHR36966:SF1">
    <property type="entry name" value="REP-ASSOCIATED TYROSINE TRANSPOSASE"/>
    <property type="match status" value="1"/>
</dbReference>
<dbReference type="RefSeq" id="WP_002655753.1">
    <property type="nucleotide sequence ID" value="NZ_CH672377.1"/>
</dbReference>
<dbReference type="NCBIfam" id="NF047646">
    <property type="entry name" value="REP_Tyr_transpos"/>
    <property type="match status" value="1"/>
</dbReference>
<evidence type="ECO:0000313" key="2">
    <source>
        <dbReference type="EMBL" id="EAQ80324.1"/>
    </source>
</evidence>
<evidence type="ECO:0000313" key="3">
    <source>
        <dbReference type="Proteomes" id="UP000004358"/>
    </source>
</evidence>
<dbReference type="SMART" id="SM01321">
    <property type="entry name" value="Y1_Tnp"/>
    <property type="match status" value="1"/>
</dbReference>
<dbReference type="GO" id="GO:0004803">
    <property type="term" value="F:transposase activity"/>
    <property type="evidence" value="ECO:0007669"/>
    <property type="project" value="InterPro"/>
</dbReference>
<dbReference type="GO" id="GO:0043565">
    <property type="term" value="F:sequence-specific DNA binding"/>
    <property type="evidence" value="ECO:0007669"/>
    <property type="project" value="TreeGrafter"/>
</dbReference>
<dbReference type="PANTHER" id="PTHR36966">
    <property type="entry name" value="REP-ASSOCIATED TYROSINE TRANSPOSASE"/>
    <property type="match status" value="1"/>
</dbReference>
<dbReference type="InterPro" id="IPR036515">
    <property type="entry name" value="Transposase_17_sf"/>
</dbReference>
<dbReference type="SUPFAM" id="SSF143422">
    <property type="entry name" value="Transposase IS200-like"/>
    <property type="match status" value="1"/>
</dbReference>
<dbReference type="STRING" id="314230.DSM3645_10782"/>
<dbReference type="eggNOG" id="COG1943">
    <property type="taxonomic scope" value="Bacteria"/>
</dbReference>
<name>A3ZSQ2_9BACT</name>
<dbReference type="InterPro" id="IPR002686">
    <property type="entry name" value="Transposase_17"/>
</dbReference>
<dbReference type="HOGENOM" id="CLU_068226_5_0_0"/>
<evidence type="ECO:0000259" key="1">
    <source>
        <dbReference type="SMART" id="SM01321"/>
    </source>
</evidence>
<accession>A3ZSQ2</accession>
<proteinExistence type="predicted"/>
<dbReference type="Gene3D" id="3.30.70.1290">
    <property type="entry name" value="Transposase IS200-like"/>
    <property type="match status" value="1"/>
</dbReference>
<dbReference type="GO" id="GO:0006313">
    <property type="term" value="P:DNA transposition"/>
    <property type="evidence" value="ECO:0007669"/>
    <property type="project" value="InterPro"/>
</dbReference>
<sequence length="171" mass="20380">MAERRSIADDERYCHFVTFSCDRRRKLLEMEQPCRYLLGQLNMQLQSHTAKCAGFVIMPNHVHFLIWLPETGQLSSFLQNWKRLTSFQIRSWYEDHQSHYLKVSGPIDRLWTPKYYSVPIYSEVKLVQKLEYIHQNPVRAGLVDGPVDWKWSSARWYEQGKSVGVPIDWLF</sequence>
<protein>
    <recommendedName>
        <fullName evidence="1">Transposase IS200-like domain-containing protein</fullName>
    </recommendedName>
</protein>
<dbReference type="InterPro" id="IPR052715">
    <property type="entry name" value="RAYT_transposase"/>
</dbReference>
<organism evidence="2 3">
    <name type="scientific">Blastopirellula marina DSM 3645</name>
    <dbReference type="NCBI Taxonomy" id="314230"/>
    <lineage>
        <taxon>Bacteria</taxon>
        <taxon>Pseudomonadati</taxon>
        <taxon>Planctomycetota</taxon>
        <taxon>Planctomycetia</taxon>
        <taxon>Pirellulales</taxon>
        <taxon>Pirellulaceae</taxon>
        <taxon>Blastopirellula</taxon>
    </lineage>
</organism>
<feature type="domain" description="Transposase IS200-like" evidence="1">
    <location>
        <begin position="10"/>
        <end position="136"/>
    </location>
</feature>
<dbReference type="Proteomes" id="UP000004358">
    <property type="component" value="Unassembled WGS sequence"/>
</dbReference>
<dbReference type="Pfam" id="PF01797">
    <property type="entry name" value="Y1_Tnp"/>
    <property type="match status" value="1"/>
</dbReference>
<dbReference type="OrthoDB" id="278793at2"/>
<comment type="caution">
    <text evidence="2">The sequence shown here is derived from an EMBL/GenBank/DDBJ whole genome shotgun (WGS) entry which is preliminary data.</text>
</comment>
<dbReference type="AlphaFoldDB" id="A3ZSQ2"/>
<reference evidence="2 3" key="1">
    <citation type="submission" date="2006-02" db="EMBL/GenBank/DDBJ databases">
        <authorList>
            <person name="Amann R."/>
            <person name="Ferriera S."/>
            <person name="Johnson J."/>
            <person name="Kravitz S."/>
            <person name="Halpern A."/>
            <person name="Remington K."/>
            <person name="Beeson K."/>
            <person name="Tran B."/>
            <person name="Rogers Y.-H."/>
            <person name="Friedman R."/>
            <person name="Venter J.C."/>
        </authorList>
    </citation>
    <scope>NUCLEOTIDE SEQUENCE [LARGE SCALE GENOMIC DNA]</scope>
    <source>
        <strain evidence="2 3">DSM 3645</strain>
    </source>
</reference>
<gene>
    <name evidence="2" type="ORF">DSM3645_10782</name>
</gene>